<dbReference type="PANTHER" id="PTHR40761">
    <property type="entry name" value="CONSERVED INTEGRAL MEMBRANE ALANINE VALINE AND LEUCINE RICH PROTEIN-RELATED"/>
    <property type="match status" value="1"/>
</dbReference>
<feature type="transmembrane region" description="Helical" evidence="1">
    <location>
        <begin position="240"/>
        <end position="260"/>
    </location>
</feature>
<name>A0A318K9Z7_9NOCA</name>
<feature type="transmembrane region" description="Helical" evidence="1">
    <location>
        <begin position="77"/>
        <end position="104"/>
    </location>
</feature>
<dbReference type="AlphaFoldDB" id="A0A318K9Z7"/>
<comment type="caution">
    <text evidence="2">The sequence shown here is derived from an EMBL/GenBank/DDBJ whole genome shotgun (WGS) entry which is preliminary data.</text>
</comment>
<gene>
    <name evidence="2" type="ORF">DFR70_101570</name>
</gene>
<feature type="transmembrane region" description="Helical" evidence="1">
    <location>
        <begin position="175"/>
        <end position="194"/>
    </location>
</feature>
<evidence type="ECO:0000256" key="1">
    <source>
        <dbReference type="SAM" id="Phobius"/>
    </source>
</evidence>
<evidence type="ECO:0000313" key="3">
    <source>
        <dbReference type="Proteomes" id="UP000247569"/>
    </source>
</evidence>
<keyword evidence="1" id="KW-0812">Transmembrane</keyword>
<dbReference type="PANTHER" id="PTHR40761:SF1">
    <property type="entry name" value="CONSERVED INTEGRAL MEMBRANE ALANINE VALINE AND LEUCINE RICH PROTEIN-RELATED"/>
    <property type="match status" value="1"/>
</dbReference>
<evidence type="ECO:0008006" key="4">
    <source>
        <dbReference type="Google" id="ProtNLM"/>
    </source>
</evidence>
<protein>
    <recommendedName>
        <fullName evidence="4">Integral membrane protein</fullName>
    </recommendedName>
</protein>
<dbReference type="EMBL" id="QJKF01000001">
    <property type="protein sequence ID" value="PXX71148.1"/>
    <property type="molecule type" value="Genomic_DNA"/>
</dbReference>
<dbReference type="Proteomes" id="UP000247569">
    <property type="component" value="Unassembled WGS sequence"/>
</dbReference>
<feature type="transmembrane region" description="Helical" evidence="1">
    <location>
        <begin position="201"/>
        <end position="220"/>
    </location>
</feature>
<feature type="transmembrane region" description="Helical" evidence="1">
    <location>
        <begin position="32"/>
        <end position="56"/>
    </location>
</feature>
<reference evidence="2 3" key="1">
    <citation type="submission" date="2018-05" db="EMBL/GenBank/DDBJ databases">
        <title>Genomic Encyclopedia of Type Strains, Phase IV (KMG-IV): sequencing the most valuable type-strain genomes for metagenomic binning, comparative biology and taxonomic classification.</title>
        <authorList>
            <person name="Goeker M."/>
        </authorList>
    </citation>
    <scope>NUCLEOTIDE SEQUENCE [LARGE SCALE GENOMIC DNA]</scope>
    <source>
        <strain evidence="2 3">DSM 44704</strain>
    </source>
</reference>
<feature type="transmembrane region" description="Helical" evidence="1">
    <location>
        <begin position="116"/>
        <end position="139"/>
    </location>
</feature>
<keyword evidence="3" id="KW-1185">Reference proteome</keyword>
<evidence type="ECO:0000313" key="2">
    <source>
        <dbReference type="EMBL" id="PXX71148.1"/>
    </source>
</evidence>
<organism evidence="2 3">
    <name type="scientific">Nocardia tenerifensis</name>
    <dbReference type="NCBI Taxonomy" id="228006"/>
    <lineage>
        <taxon>Bacteria</taxon>
        <taxon>Bacillati</taxon>
        <taxon>Actinomycetota</taxon>
        <taxon>Actinomycetes</taxon>
        <taxon>Mycobacteriales</taxon>
        <taxon>Nocardiaceae</taxon>
        <taxon>Nocardia</taxon>
    </lineage>
</organism>
<feature type="transmembrane region" description="Helical" evidence="1">
    <location>
        <begin position="267"/>
        <end position="287"/>
    </location>
</feature>
<feature type="transmembrane region" description="Helical" evidence="1">
    <location>
        <begin position="293"/>
        <end position="315"/>
    </location>
</feature>
<sequence length="336" mass="33451">MRPVAGGGFAATGVGGVIFGRGENGVGGGRVLIGLIAAFLACVGYGAGSVLQAYAARRSADAAAARGAGGQVTETGAPTVASTVAAVLTVWFIVGSVLDVVGFAGNAVSARLIPLFLSQTIMSANLIITAVLGIFVLGIRLRLRDWLAICTVILALAVLGAAAGHEGGGSDDPVLHWGVLIALVALFAVSQLVVRRLGSRGAVAAGLAAGMLFGALAIAVRIVQGIDPLNIPTLLTDPAAWTIAIAGIGGFYLHTVALQLGSVNGATAALVVGETVIPGIIGVLLLGDTSRPGLAWLAILGFVLAIGGAVAVAVFGNATQLETPRAEHQELADHRG</sequence>
<keyword evidence="1" id="KW-0472">Membrane</keyword>
<keyword evidence="1" id="KW-1133">Transmembrane helix</keyword>
<feature type="transmembrane region" description="Helical" evidence="1">
    <location>
        <begin position="146"/>
        <end position="163"/>
    </location>
</feature>
<accession>A0A318K9Z7</accession>
<proteinExistence type="predicted"/>